<keyword evidence="3" id="KW-1185">Reference proteome</keyword>
<dbReference type="InterPro" id="IPR032675">
    <property type="entry name" value="LRR_dom_sf"/>
</dbReference>
<reference evidence="2" key="1">
    <citation type="journal article" date="2020" name="Stud. Mycol.">
        <title>101 Dothideomycetes genomes: a test case for predicting lifestyles and emergence of pathogens.</title>
        <authorList>
            <person name="Haridas S."/>
            <person name="Albert R."/>
            <person name="Binder M."/>
            <person name="Bloem J."/>
            <person name="Labutti K."/>
            <person name="Salamov A."/>
            <person name="Andreopoulos B."/>
            <person name="Baker S."/>
            <person name="Barry K."/>
            <person name="Bills G."/>
            <person name="Bluhm B."/>
            <person name="Cannon C."/>
            <person name="Castanera R."/>
            <person name="Culley D."/>
            <person name="Daum C."/>
            <person name="Ezra D."/>
            <person name="Gonzalez J."/>
            <person name="Henrissat B."/>
            <person name="Kuo A."/>
            <person name="Liang C."/>
            <person name="Lipzen A."/>
            <person name="Lutzoni F."/>
            <person name="Magnuson J."/>
            <person name="Mondo S."/>
            <person name="Nolan M."/>
            <person name="Ohm R."/>
            <person name="Pangilinan J."/>
            <person name="Park H.-J."/>
            <person name="Ramirez L."/>
            <person name="Alfaro M."/>
            <person name="Sun H."/>
            <person name="Tritt A."/>
            <person name="Yoshinaga Y."/>
            <person name="Zwiers L.-H."/>
            <person name="Turgeon B."/>
            <person name="Goodwin S."/>
            <person name="Spatafora J."/>
            <person name="Crous P."/>
            <person name="Grigoriev I."/>
        </authorList>
    </citation>
    <scope>NUCLEOTIDE SEQUENCE</scope>
    <source>
        <strain evidence="2">CBS 480.64</strain>
    </source>
</reference>
<dbReference type="InterPro" id="IPR001810">
    <property type="entry name" value="F-box_dom"/>
</dbReference>
<feature type="domain" description="F-box" evidence="1">
    <location>
        <begin position="4"/>
        <end position="32"/>
    </location>
</feature>
<dbReference type="Gene3D" id="1.20.1280.50">
    <property type="match status" value="1"/>
</dbReference>
<accession>A0A6A7C7U6</accession>
<organism evidence="2 3">
    <name type="scientific">Piedraia hortae CBS 480.64</name>
    <dbReference type="NCBI Taxonomy" id="1314780"/>
    <lineage>
        <taxon>Eukaryota</taxon>
        <taxon>Fungi</taxon>
        <taxon>Dikarya</taxon>
        <taxon>Ascomycota</taxon>
        <taxon>Pezizomycotina</taxon>
        <taxon>Dothideomycetes</taxon>
        <taxon>Dothideomycetidae</taxon>
        <taxon>Capnodiales</taxon>
        <taxon>Piedraiaceae</taxon>
        <taxon>Piedraia</taxon>
    </lineage>
</organism>
<dbReference type="AlphaFoldDB" id="A0A6A7C7U6"/>
<dbReference type="PANTHER" id="PTHR38926:SF5">
    <property type="entry name" value="F-BOX AND LEUCINE-RICH REPEAT PROTEIN 6"/>
    <property type="match status" value="1"/>
</dbReference>
<evidence type="ECO:0000259" key="1">
    <source>
        <dbReference type="Pfam" id="PF00646"/>
    </source>
</evidence>
<evidence type="ECO:0000313" key="2">
    <source>
        <dbReference type="EMBL" id="KAF2863581.1"/>
    </source>
</evidence>
<gene>
    <name evidence="2" type="ORF">K470DRAFT_254876</name>
</gene>
<dbReference type="OrthoDB" id="629492at2759"/>
<dbReference type="SUPFAM" id="SSF52047">
    <property type="entry name" value="RNI-like"/>
    <property type="match status" value="1"/>
</dbReference>
<dbReference type="Gene3D" id="3.80.10.10">
    <property type="entry name" value="Ribonuclease Inhibitor"/>
    <property type="match status" value="1"/>
</dbReference>
<dbReference type="PANTHER" id="PTHR38926">
    <property type="entry name" value="F-BOX DOMAIN CONTAINING PROTEIN, EXPRESSED"/>
    <property type="match status" value="1"/>
</dbReference>
<dbReference type="SUPFAM" id="SSF81383">
    <property type="entry name" value="F-box domain"/>
    <property type="match status" value="1"/>
</dbReference>
<dbReference type="InterPro" id="IPR036047">
    <property type="entry name" value="F-box-like_dom_sf"/>
</dbReference>
<name>A0A6A7C7U6_9PEZI</name>
<dbReference type="Pfam" id="PF00646">
    <property type="entry name" value="F-box"/>
    <property type="match status" value="1"/>
</dbReference>
<dbReference type="EMBL" id="MU005960">
    <property type="protein sequence ID" value="KAF2863581.1"/>
    <property type="molecule type" value="Genomic_DNA"/>
</dbReference>
<evidence type="ECO:0000313" key="3">
    <source>
        <dbReference type="Proteomes" id="UP000799421"/>
    </source>
</evidence>
<dbReference type="Proteomes" id="UP000799421">
    <property type="component" value="Unassembled WGS sequence"/>
</dbReference>
<proteinExistence type="predicted"/>
<protein>
    <recommendedName>
        <fullName evidence="1">F-box domain-containing protein</fullName>
    </recommendedName>
</protein>
<sequence>MVVKIFWHMEFIERMKFRGVCKSWQRIIDTTPSLWSDPDFSNTRGFMKSSTLQRAINLAGSRVISVKVGPMFDPDNMLATLTKLPSLRALIIPNWSGSYFGMLDSITWASNLAHLEISPSLQLTTETINTLFNIMPSLQSFSGSFDHSYIVYNPAFEFPPPRLTRLALYGGSSVSWEGFLKNLHRLRTLEDLTLCNRNLSNIQSRLPRTIDLTVFWQLKKVELLDMVCSPNQLVLPPMIRDLKLKFCGSVNGYGTYDGSRALNIFLPHLERLTVETSDTIFANAMEILGPDYTSSWANFKSFSLVTGACNVESVFLHPQLASLEDVRLITKVGVIDEDVEKLVSLLPNLVKADLSFSKITGRGIRALTRSGTVSHIVIKGCYDLTEIDHFDALKTGHVDITW</sequence>